<evidence type="ECO:0000313" key="2">
    <source>
        <dbReference type="Proteomes" id="UP001595075"/>
    </source>
</evidence>
<protein>
    <submittedName>
        <fullName evidence="1">Uncharacterized protein</fullName>
    </submittedName>
</protein>
<gene>
    <name evidence="1" type="ORF">VTL71DRAFT_7694</name>
</gene>
<keyword evidence="2" id="KW-1185">Reference proteome</keyword>
<reference evidence="1 2" key="1">
    <citation type="journal article" date="2024" name="Commun. Biol.">
        <title>Comparative genomic analysis of thermophilic fungi reveals convergent evolutionary adaptations and gene losses.</title>
        <authorList>
            <person name="Steindorff A.S."/>
            <person name="Aguilar-Pontes M.V."/>
            <person name="Robinson A.J."/>
            <person name="Andreopoulos B."/>
            <person name="LaButti K."/>
            <person name="Kuo A."/>
            <person name="Mondo S."/>
            <person name="Riley R."/>
            <person name="Otillar R."/>
            <person name="Haridas S."/>
            <person name="Lipzen A."/>
            <person name="Grimwood J."/>
            <person name="Schmutz J."/>
            <person name="Clum A."/>
            <person name="Reid I.D."/>
            <person name="Moisan M.C."/>
            <person name="Butler G."/>
            <person name="Nguyen T.T.M."/>
            <person name="Dewar K."/>
            <person name="Conant G."/>
            <person name="Drula E."/>
            <person name="Henrissat B."/>
            <person name="Hansel C."/>
            <person name="Singer S."/>
            <person name="Hutchinson M.I."/>
            <person name="de Vries R.P."/>
            <person name="Natvig D.O."/>
            <person name="Powell A.J."/>
            <person name="Tsang A."/>
            <person name="Grigoriev I.V."/>
        </authorList>
    </citation>
    <scope>NUCLEOTIDE SEQUENCE [LARGE SCALE GENOMIC DNA]</scope>
    <source>
        <strain evidence="1 2">CBS 494.80</strain>
    </source>
</reference>
<comment type="caution">
    <text evidence="1">The sequence shown here is derived from an EMBL/GenBank/DDBJ whole genome shotgun (WGS) entry which is preliminary data.</text>
</comment>
<dbReference type="EMBL" id="JAZHXI010000019">
    <property type="protein sequence ID" value="KAL2061421.1"/>
    <property type="molecule type" value="Genomic_DNA"/>
</dbReference>
<organism evidence="1 2">
    <name type="scientific">Oculimacula yallundae</name>
    <dbReference type="NCBI Taxonomy" id="86028"/>
    <lineage>
        <taxon>Eukaryota</taxon>
        <taxon>Fungi</taxon>
        <taxon>Dikarya</taxon>
        <taxon>Ascomycota</taxon>
        <taxon>Pezizomycotina</taxon>
        <taxon>Leotiomycetes</taxon>
        <taxon>Helotiales</taxon>
        <taxon>Ploettnerulaceae</taxon>
        <taxon>Oculimacula</taxon>
    </lineage>
</organism>
<name>A0ABR4BUX7_9HELO</name>
<dbReference type="Proteomes" id="UP001595075">
    <property type="component" value="Unassembled WGS sequence"/>
</dbReference>
<evidence type="ECO:0000313" key="1">
    <source>
        <dbReference type="EMBL" id="KAL2061421.1"/>
    </source>
</evidence>
<sequence length="91" mass="9477">MRLERGQIATEFHSPRYTVKTGACCLACLRLSSNNNSIVINIPLANNPPSSQAPNKPTSAFAVTSVAARSAAWTDTFVAVGAVLSGMAVLA</sequence>
<proteinExistence type="predicted"/>
<accession>A0ABR4BUX7</accession>